<protein>
    <recommendedName>
        <fullName evidence="4">SHSP domain-containing protein</fullName>
    </recommendedName>
</protein>
<evidence type="ECO:0000313" key="6">
    <source>
        <dbReference type="Proteomes" id="UP000467840"/>
    </source>
</evidence>
<gene>
    <name evidence="5" type="ORF">GH714_027408</name>
</gene>
<dbReference type="Gene3D" id="3.40.50.2000">
    <property type="entry name" value="Glycogen Phosphorylase B"/>
    <property type="match status" value="4"/>
</dbReference>
<dbReference type="GO" id="GO:0080044">
    <property type="term" value="F:quercetin 7-O-glucosyltransferase activity"/>
    <property type="evidence" value="ECO:0007669"/>
    <property type="project" value="TreeGrafter"/>
</dbReference>
<dbReference type="CDD" id="cd03784">
    <property type="entry name" value="GT1_Gtf-like"/>
    <property type="match status" value="1"/>
</dbReference>
<evidence type="ECO:0000256" key="1">
    <source>
        <dbReference type="ARBA" id="ARBA00009995"/>
    </source>
</evidence>
<dbReference type="Pfam" id="PF00201">
    <property type="entry name" value="UDPGT"/>
    <property type="match status" value="1"/>
</dbReference>
<sequence length="364" mass="41366">MRRKKGTWHWVERSSGKFLRRVRLVEDVKMDVVEASMENGLLASDDGTTEFDDGISCIIYDELMYFSESVANHLKLPSIVLRTISAATYISRVAILQLKAEGYIPFPDTMSQVRVPKLDSLLRFKDLPISKFGTPDNFLQLIAHACDIKSSSAVIWNTMDCLEESLLVKQQKKQFPIPIFTIGPMHKFAPASSCSLLKEDNNCITWLDKQSHNSVLYIRWGSVASIDEIELAEMARGLANSKQPFLWVIRPGSISGSVWIELLPKGFIETIGEIGVPMICRPCFGDQRVTARYESHVWGIGFQLENKLESHEIERAVKRLKVHDEGKEMRLRAKDMKEKVEACFKKGGSSYNSLSELEEFTSHW</sequence>
<dbReference type="SUPFAM" id="SSF49764">
    <property type="entry name" value="HSP20-like chaperones"/>
    <property type="match status" value="1"/>
</dbReference>
<evidence type="ECO:0000313" key="5">
    <source>
        <dbReference type="EMBL" id="KAF2311923.1"/>
    </source>
</evidence>
<dbReference type="InterPro" id="IPR008978">
    <property type="entry name" value="HSP20-like_chaperone"/>
</dbReference>
<dbReference type="PANTHER" id="PTHR11926">
    <property type="entry name" value="GLUCOSYL/GLUCURONOSYL TRANSFERASES"/>
    <property type="match status" value="1"/>
</dbReference>
<comment type="caution">
    <text evidence="5">The sequence shown here is derived from an EMBL/GenBank/DDBJ whole genome shotgun (WGS) entry which is preliminary data.</text>
</comment>
<dbReference type="InterPro" id="IPR002068">
    <property type="entry name" value="A-crystallin/Hsp20_dom"/>
</dbReference>
<dbReference type="PANTHER" id="PTHR11926:SF1494">
    <property type="entry name" value="FLAVONOL 3-O-GLUCOSYLTRANSFERASE UGT76E12-RELATED"/>
    <property type="match status" value="1"/>
</dbReference>
<feature type="domain" description="SHSP" evidence="4">
    <location>
        <begin position="3"/>
        <end position="42"/>
    </location>
</feature>
<dbReference type="GO" id="GO:0080043">
    <property type="term" value="F:quercetin 3-O-glucosyltransferase activity"/>
    <property type="evidence" value="ECO:0007669"/>
    <property type="project" value="TreeGrafter"/>
</dbReference>
<keyword evidence="2" id="KW-0328">Glycosyltransferase</keyword>
<evidence type="ECO:0000256" key="2">
    <source>
        <dbReference type="ARBA" id="ARBA00022676"/>
    </source>
</evidence>
<dbReference type="Pfam" id="PF00011">
    <property type="entry name" value="HSP20"/>
    <property type="match status" value="1"/>
</dbReference>
<dbReference type="InterPro" id="IPR002213">
    <property type="entry name" value="UDP_glucos_trans"/>
</dbReference>
<dbReference type="EMBL" id="JAAGAX010000006">
    <property type="protein sequence ID" value="KAF2311923.1"/>
    <property type="molecule type" value="Genomic_DNA"/>
</dbReference>
<reference evidence="5 6" key="1">
    <citation type="journal article" date="2020" name="Mol. Plant">
        <title>The Chromosome-Based Rubber Tree Genome Provides New Insights into Spurge Genome Evolution and Rubber Biosynthesis.</title>
        <authorList>
            <person name="Liu J."/>
            <person name="Shi C."/>
            <person name="Shi C.C."/>
            <person name="Li W."/>
            <person name="Zhang Q.J."/>
            <person name="Zhang Y."/>
            <person name="Li K."/>
            <person name="Lu H.F."/>
            <person name="Shi C."/>
            <person name="Zhu S.T."/>
            <person name="Xiao Z.Y."/>
            <person name="Nan H."/>
            <person name="Yue Y."/>
            <person name="Zhu X.G."/>
            <person name="Wu Y."/>
            <person name="Hong X.N."/>
            <person name="Fan G.Y."/>
            <person name="Tong Y."/>
            <person name="Zhang D."/>
            <person name="Mao C.L."/>
            <person name="Liu Y.L."/>
            <person name="Hao S.J."/>
            <person name="Liu W.Q."/>
            <person name="Lv M.Q."/>
            <person name="Zhang H.B."/>
            <person name="Liu Y."/>
            <person name="Hu-Tang G.R."/>
            <person name="Wang J.P."/>
            <person name="Wang J.H."/>
            <person name="Sun Y.H."/>
            <person name="Ni S.B."/>
            <person name="Chen W.B."/>
            <person name="Zhang X.C."/>
            <person name="Jiao Y.N."/>
            <person name="Eichler E.E."/>
            <person name="Li G.H."/>
            <person name="Liu X."/>
            <person name="Gao L.Z."/>
        </authorList>
    </citation>
    <scope>NUCLEOTIDE SEQUENCE [LARGE SCALE GENOMIC DNA]</scope>
    <source>
        <strain evidence="6">cv. GT1</strain>
        <tissue evidence="5">Leaf</tissue>
    </source>
</reference>
<comment type="similarity">
    <text evidence="1">Belongs to the UDP-glycosyltransferase family.</text>
</comment>
<proteinExistence type="inferred from homology"/>
<evidence type="ECO:0000256" key="3">
    <source>
        <dbReference type="ARBA" id="ARBA00022679"/>
    </source>
</evidence>
<organism evidence="5 6">
    <name type="scientific">Hevea brasiliensis</name>
    <name type="common">Para rubber tree</name>
    <name type="synonym">Siphonia brasiliensis</name>
    <dbReference type="NCBI Taxonomy" id="3981"/>
    <lineage>
        <taxon>Eukaryota</taxon>
        <taxon>Viridiplantae</taxon>
        <taxon>Streptophyta</taxon>
        <taxon>Embryophyta</taxon>
        <taxon>Tracheophyta</taxon>
        <taxon>Spermatophyta</taxon>
        <taxon>Magnoliopsida</taxon>
        <taxon>eudicotyledons</taxon>
        <taxon>Gunneridae</taxon>
        <taxon>Pentapetalae</taxon>
        <taxon>rosids</taxon>
        <taxon>fabids</taxon>
        <taxon>Malpighiales</taxon>
        <taxon>Euphorbiaceae</taxon>
        <taxon>Crotonoideae</taxon>
        <taxon>Micrandreae</taxon>
        <taxon>Hevea</taxon>
    </lineage>
</organism>
<keyword evidence="3" id="KW-0808">Transferase</keyword>
<dbReference type="AlphaFoldDB" id="A0A6A6MHS9"/>
<dbReference type="Proteomes" id="UP000467840">
    <property type="component" value="Chromosome 14"/>
</dbReference>
<accession>A0A6A6MHS9</accession>
<evidence type="ECO:0000259" key="4">
    <source>
        <dbReference type="Pfam" id="PF00011"/>
    </source>
</evidence>
<name>A0A6A6MHS9_HEVBR</name>
<dbReference type="SUPFAM" id="SSF53756">
    <property type="entry name" value="UDP-Glycosyltransferase/glycogen phosphorylase"/>
    <property type="match status" value="1"/>
</dbReference>
<keyword evidence="6" id="KW-1185">Reference proteome</keyword>